<dbReference type="OrthoDB" id="4289434at2"/>
<gene>
    <name evidence="1" type="ORF">FM110_09030</name>
</gene>
<keyword evidence="2" id="KW-1185">Reference proteome</keyword>
<evidence type="ECO:0008006" key="3">
    <source>
        <dbReference type="Google" id="ProtNLM"/>
    </source>
</evidence>
<evidence type="ECO:0000313" key="2">
    <source>
        <dbReference type="Proteomes" id="UP000195981"/>
    </source>
</evidence>
<dbReference type="Proteomes" id="UP000195981">
    <property type="component" value="Unassembled WGS sequence"/>
</dbReference>
<sequence length="65" mass="7135">MAVLAGAPVPQPPNVDLLAVRREVNALGVNVHQIARRVNGGERVAAVELQQMVDMLHELVRRWSS</sequence>
<dbReference type="EMBL" id="FWFG01000081">
    <property type="protein sequence ID" value="SLM92958.1"/>
    <property type="molecule type" value="Genomic_DNA"/>
</dbReference>
<dbReference type="AlphaFoldDB" id="A0A1X6X2X7"/>
<organism evidence="1 2">
    <name type="scientific">Brachybacterium nesterenkovii</name>
    <dbReference type="NCBI Taxonomy" id="47847"/>
    <lineage>
        <taxon>Bacteria</taxon>
        <taxon>Bacillati</taxon>
        <taxon>Actinomycetota</taxon>
        <taxon>Actinomycetes</taxon>
        <taxon>Micrococcales</taxon>
        <taxon>Dermabacteraceae</taxon>
        <taxon>Brachybacterium</taxon>
    </lineage>
</organism>
<evidence type="ECO:0000313" key="1">
    <source>
        <dbReference type="EMBL" id="SLM92958.1"/>
    </source>
</evidence>
<accession>A0A1X6X2X7</accession>
<proteinExistence type="predicted"/>
<reference evidence="1 2" key="1">
    <citation type="submission" date="2017-02" db="EMBL/GenBank/DDBJ databases">
        <authorList>
            <person name="Peterson S.W."/>
        </authorList>
    </citation>
    <scope>NUCLEOTIDE SEQUENCE [LARGE SCALE GENOMIC DNA]</scope>
    <source>
        <strain evidence="1 2">CIP104813</strain>
    </source>
</reference>
<name>A0A1X6X2X7_9MICO</name>
<dbReference type="RefSeq" id="WP_143276349.1">
    <property type="nucleotide sequence ID" value="NZ_FWFG01000081.1"/>
</dbReference>
<protein>
    <recommendedName>
        <fullName evidence="3">Bacterial mobilisation domain-containing protein</fullName>
    </recommendedName>
</protein>